<evidence type="ECO:0000259" key="2">
    <source>
        <dbReference type="Pfam" id="PF10400"/>
    </source>
</evidence>
<dbReference type="PANTHER" id="PTHR43252">
    <property type="entry name" value="TRANSCRIPTIONAL REGULATOR YQJI"/>
    <property type="match status" value="1"/>
</dbReference>
<dbReference type="EMBL" id="JACHLZ010000001">
    <property type="protein sequence ID" value="MBB5830727.1"/>
    <property type="molecule type" value="Genomic_DNA"/>
</dbReference>
<dbReference type="SUPFAM" id="SSF46785">
    <property type="entry name" value="Winged helix' DNA-binding domain"/>
    <property type="match status" value="1"/>
</dbReference>
<dbReference type="Gene3D" id="1.10.10.10">
    <property type="entry name" value="Winged helix-like DNA-binding domain superfamily/Winged helix DNA-binding domain"/>
    <property type="match status" value="1"/>
</dbReference>
<dbReference type="AlphaFoldDB" id="A0A841A9V0"/>
<name>A0A841A9V0_9MICO</name>
<dbReference type="Pfam" id="PF03551">
    <property type="entry name" value="PadR"/>
    <property type="match status" value="1"/>
</dbReference>
<keyword evidence="3" id="KW-0238">DNA-binding</keyword>
<dbReference type="GO" id="GO:0003677">
    <property type="term" value="F:DNA binding"/>
    <property type="evidence" value="ECO:0007669"/>
    <property type="project" value="UniProtKB-KW"/>
</dbReference>
<keyword evidence="4" id="KW-1185">Reference proteome</keyword>
<protein>
    <submittedName>
        <fullName evidence="3">DNA-binding PadR family transcriptional regulator</fullName>
    </submittedName>
</protein>
<dbReference type="Gene3D" id="6.10.140.1570">
    <property type="match status" value="1"/>
</dbReference>
<sequence>MDLQHAILGLLSLQPMSGYDLGRAFAGSVAHFWHADRSQIYRTLARLEEPGAIETETISQDGRPDRKLHSPTAAGEAELREWLDSPLEPEQSKEPFLARLFFAEQLGADGVARLLEERRAQAEETLERLSAIEIQGSGLGHELRVATRQNGVQHARAEIAWLDELRDRLDLPTPFHDQEQTP</sequence>
<dbReference type="Proteomes" id="UP000588158">
    <property type="component" value="Unassembled WGS sequence"/>
</dbReference>
<evidence type="ECO:0000259" key="1">
    <source>
        <dbReference type="Pfam" id="PF03551"/>
    </source>
</evidence>
<evidence type="ECO:0000313" key="4">
    <source>
        <dbReference type="Proteomes" id="UP000588158"/>
    </source>
</evidence>
<dbReference type="PANTHER" id="PTHR43252:SF6">
    <property type="entry name" value="NEGATIVE TRANSCRIPTION REGULATOR PADR"/>
    <property type="match status" value="1"/>
</dbReference>
<dbReference type="InterPro" id="IPR005149">
    <property type="entry name" value="Tscrpt_reg_PadR_N"/>
</dbReference>
<proteinExistence type="predicted"/>
<dbReference type="InterPro" id="IPR018309">
    <property type="entry name" value="Tscrpt_reg_PadR_C"/>
</dbReference>
<organism evidence="3 4">
    <name type="scientific">Brachybacterium aquaticum</name>
    <dbReference type="NCBI Taxonomy" id="1432564"/>
    <lineage>
        <taxon>Bacteria</taxon>
        <taxon>Bacillati</taxon>
        <taxon>Actinomycetota</taxon>
        <taxon>Actinomycetes</taxon>
        <taxon>Micrococcales</taxon>
        <taxon>Dermabacteraceae</taxon>
        <taxon>Brachybacterium</taxon>
    </lineage>
</organism>
<dbReference type="InterPro" id="IPR036390">
    <property type="entry name" value="WH_DNA-bd_sf"/>
</dbReference>
<dbReference type="RefSeq" id="WP_184324301.1">
    <property type="nucleotide sequence ID" value="NZ_JACHLZ010000001.1"/>
</dbReference>
<reference evidence="3 4" key="1">
    <citation type="submission" date="2020-08" db="EMBL/GenBank/DDBJ databases">
        <title>Sequencing the genomes of 1000 actinobacteria strains.</title>
        <authorList>
            <person name="Klenk H.-P."/>
        </authorList>
    </citation>
    <scope>NUCLEOTIDE SEQUENCE [LARGE SCALE GENOMIC DNA]</scope>
    <source>
        <strain evidence="3 4">DSM 28796</strain>
    </source>
</reference>
<feature type="domain" description="Transcription regulator PadR N-terminal" evidence="1">
    <location>
        <begin position="7"/>
        <end position="81"/>
    </location>
</feature>
<dbReference type="Pfam" id="PF10400">
    <property type="entry name" value="Vir_act_alpha_C"/>
    <property type="match status" value="1"/>
</dbReference>
<feature type="domain" description="Transcription regulator PadR C-terminal" evidence="2">
    <location>
        <begin position="93"/>
        <end position="169"/>
    </location>
</feature>
<evidence type="ECO:0000313" key="3">
    <source>
        <dbReference type="EMBL" id="MBB5830727.1"/>
    </source>
</evidence>
<accession>A0A841A9V0</accession>
<gene>
    <name evidence="3" type="ORF">HNR70_000540</name>
</gene>
<comment type="caution">
    <text evidence="3">The sequence shown here is derived from an EMBL/GenBank/DDBJ whole genome shotgun (WGS) entry which is preliminary data.</text>
</comment>
<dbReference type="InterPro" id="IPR036388">
    <property type="entry name" value="WH-like_DNA-bd_sf"/>
</dbReference>